<gene>
    <name evidence="1" type="ORF">BGL_1c33260</name>
</gene>
<name>A0A0B6S3B3_BURPL</name>
<dbReference type="Proteomes" id="UP000031838">
    <property type="component" value="Chromosome 1"/>
</dbReference>
<dbReference type="AlphaFoldDB" id="A0A0B6S3B3"/>
<dbReference type="OrthoDB" id="8448684at2"/>
<dbReference type="RefSeq" id="WP_042626067.1">
    <property type="nucleotide sequence ID" value="NZ_CP002580.1"/>
</dbReference>
<accession>A0A0B6S3B3</accession>
<organism evidence="1 2">
    <name type="scientific">Burkholderia plantarii</name>
    <dbReference type="NCBI Taxonomy" id="41899"/>
    <lineage>
        <taxon>Bacteria</taxon>
        <taxon>Pseudomonadati</taxon>
        <taxon>Pseudomonadota</taxon>
        <taxon>Betaproteobacteria</taxon>
        <taxon>Burkholderiales</taxon>
        <taxon>Burkholderiaceae</taxon>
        <taxon>Burkholderia</taxon>
    </lineage>
</organism>
<sequence length="152" mass="16869">MVDISHETAERTEQRLRRVITEARLVVYPGSYRFDEFPLDRFPAAARADALALVRDDQVWSQLVPGEEAGHERFGVFRFHFPEGADNSGFVGWLATHLKRRFGTGVFVTCGQNSAAGGIFDYWGVPAELAQPVFAEVGRLVRGDGDESDALP</sequence>
<evidence type="ECO:0000313" key="1">
    <source>
        <dbReference type="EMBL" id="AJK47800.1"/>
    </source>
</evidence>
<dbReference type="EMBL" id="CP002580">
    <property type="protein sequence ID" value="AJK47800.1"/>
    <property type="molecule type" value="Genomic_DNA"/>
</dbReference>
<dbReference type="Pfam" id="PF19696">
    <property type="entry name" value="DUF6196"/>
    <property type="match status" value="1"/>
</dbReference>
<proteinExistence type="predicted"/>
<dbReference type="HOGENOM" id="CLU_1718862_0_0_4"/>
<reference evidence="2" key="1">
    <citation type="submission" date="2011-03" db="EMBL/GenBank/DDBJ databases">
        <authorList>
            <person name="Voget S."/>
            <person name="Streit W.R."/>
            <person name="Jaeger K.E."/>
            <person name="Daniel R."/>
        </authorList>
    </citation>
    <scope>NUCLEOTIDE SEQUENCE [LARGE SCALE GENOMIC DNA]</scope>
    <source>
        <strain evidence="2">PG1</strain>
    </source>
</reference>
<keyword evidence="2" id="KW-1185">Reference proteome</keyword>
<evidence type="ECO:0000313" key="2">
    <source>
        <dbReference type="Proteomes" id="UP000031838"/>
    </source>
</evidence>
<dbReference type="KEGG" id="bgp:BGL_1c33260"/>
<protein>
    <submittedName>
        <fullName evidence="1">Uncharacterized protein</fullName>
    </submittedName>
</protein>
<reference evidence="1 2" key="2">
    <citation type="journal article" date="2016" name="Appl. Microbiol. Biotechnol.">
        <title>Mutations improving production and secretion of extracellular lipase by Burkholderia glumae PG1.</title>
        <authorList>
            <person name="Knapp A."/>
            <person name="Voget S."/>
            <person name="Gao R."/>
            <person name="Zaburannyi N."/>
            <person name="Krysciak D."/>
            <person name="Breuer M."/>
            <person name="Hauer B."/>
            <person name="Streit W.R."/>
            <person name="Muller R."/>
            <person name="Daniel R."/>
            <person name="Jaeger K.E."/>
        </authorList>
    </citation>
    <scope>NUCLEOTIDE SEQUENCE [LARGE SCALE GENOMIC DNA]</scope>
    <source>
        <strain evidence="1 2">PG1</strain>
    </source>
</reference>
<dbReference type="InterPro" id="IPR045674">
    <property type="entry name" value="DUF6196"/>
</dbReference>